<accession>M5E0W3</accession>
<feature type="transmembrane region" description="Helical" evidence="1">
    <location>
        <begin position="12"/>
        <end position="33"/>
    </location>
</feature>
<evidence type="ECO:0000313" key="2">
    <source>
        <dbReference type="EMBL" id="CCU79375.1"/>
    </source>
</evidence>
<keyword evidence="1" id="KW-0812">Transmembrane</keyword>
<dbReference type="Pfam" id="PF07963">
    <property type="entry name" value="N_methyl"/>
    <property type="match status" value="1"/>
</dbReference>
<dbReference type="InParanoid" id="M5E0W3"/>
<evidence type="ECO:0008006" key="4">
    <source>
        <dbReference type="Google" id="ProtNLM"/>
    </source>
</evidence>
<dbReference type="Proteomes" id="UP000012063">
    <property type="component" value="Unassembled WGS sequence"/>
</dbReference>
<dbReference type="RefSeq" id="WP_005488717.1">
    <property type="nucleotide sequence ID" value="NZ_CAUI01000015.1"/>
</dbReference>
<comment type="caution">
    <text evidence="2">The sequence shown here is derived from an EMBL/GenBank/DDBJ whole genome shotgun (WGS) entry which is preliminary data.</text>
</comment>
<evidence type="ECO:0000256" key="1">
    <source>
        <dbReference type="SAM" id="Phobius"/>
    </source>
</evidence>
<dbReference type="InterPro" id="IPR045584">
    <property type="entry name" value="Pilin-like"/>
</dbReference>
<dbReference type="AlphaFoldDB" id="M5E0W3"/>
<dbReference type="STRING" id="1293054.HSACCH_01283"/>
<gene>
    <name evidence="2" type="ORF">HSACCH_01283</name>
</gene>
<keyword evidence="1" id="KW-0472">Membrane</keyword>
<organism evidence="2 3">
    <name type="scientific">Halanaerobium saccharolyticum subsp. saccharolyticum DSM 6643</name>
    <dbReference type="NCBI Taxonomy" id="1293054"/>
    <lineage>
        <taxon>Bacteria</taxon>
        <taxon>Bacillati</taxon>
        <taxon>Bacillota</taxon>
        <taxon>Clostridia</taxon>
        <taxon>Halanaerobiales</taxon>
        <taxon>Halanaerobiaceae</taxon>
        <taxon>Halanaerobium</taxon>
    </lineage>
</organism>
<proteinExistence type="predicted"/>
<dbReference type="SUPFAM" id="SSF54523">
    <property type="entry name" value="Pili subunits"/>
    <property type="match status" value="1"/>
</dbReference>
<dbReference type="InterPro" id="IPR012902">
    <property type="entry name" value="N_methyl_site"/>
</dbReference>
<keyword evidence="3" id="KW-1185">Reference proteome</keyword>
<protein>
    <recommendedName>
        <fullName evidence="4">Prepilin-type N-terminal cleavage/methylation domain-containing protein</fullName>
    </recommendedName>
</protein>
<sequence length="164" mass="18460">MILLKKINDKDGFSLVEIIIIIALGGIILTAVFSSFSSGIRNFYFTEEKSATQREIRFLTSYIAENIRNSTRIELVSDYNEALDSGEAIIGFDGAEFKYRDNSGTDRTVIEFTKTQTVSFELNTENNSPDSLIINIGDVPREIILNNFSSTSANDTDQYIKFKK</sequence>
<evidence type="ECO:0000313" key="3">
    <source>
        <dbReference type="Proteomes" id="UP000012063"/>
    </source>
</evidence>
<name>M5E0W3_9FIRM</name>
<reference evidence="3" key="1">
    <citation type="journal article" date="2013" name="Genome Announc.">
        <title>Genome Sequence of Halanaerobium saccharolyticum subsp. saccharolyticum Strain DSM 6643T, a Halophilic Hydrogen-Producing Bacterium.</title>
        <authorList>
            <person name="Kivisto A."/>
            <person name="Larjo A."/>
            <person name="Ciranna A."/>
            <person name="Santala V."/>
            <person name="Roos C."/>
            <person name="Karp M."/>
        </authorList>
    </citation>
    <scope>NUCLEOTIDE SEQUENCE [LARGE SCALE GENOMIC DNA]</scope>
    <source>
        <strain evidence="3">DSM 6643</strain>
    </source>
</reference>
<keyword evidence="1" id="KW-1133">Transmembrane helix</keyword>
<dbReference type="EMBL" id="CAUI01000015">
    <property type="protein sequence ID" value="CCU79375.1"/>
    <property type="molecule type" value="Genomic_DNA"/>
</dbReference>